<comment type="caution">
    <text evidence="1">The sequence shown here is derived from an EMBL/GenBank/DDBJ whole genome shotgun (WGS) entry which is preliminary data.</text>
</comment>
<dbReference type="EMBL" id="PQGA01000002">
    <property type="protein sequence ID" value="POR55021.1"/>
    <property type="molecule type" value="Genomic_DNA"/>
</dbReference>
<dbReference type="RefSeq" id="WP_103703528.1">
    <property type="nucleotide sequence ID" value="NZ_PQGA01000002.1"/>
</dbReference>
<evidence type="ECO:0000313" key="1">
    <source>
        <dbReference type="EMBL" id="POR55021.1"/>
    </source>
</evidence>
<sequence>MSNASHASFNAYRSGSSAVLQWLVHQQQWREQAVNLLQRRTARDRAALEATLESLRGAQSWSDFGAASQTVWRNYLIASAALWQENAAATVQATGVWANAARDAMQQWQDTLAGLQPGAAAATSPDGVVQPMREWMAAFERAMSVATGAAGVAVAASTTDAPAHAHGGQHGR</sequence>
<organism evidence="1 2">
    <name type="scientific">Paraburkholderia eburnea</name>
    <dbReference type="NCBI Taxonomy" id="1189126"/>
    <lineage>
        <taxon>Bacteria</taxon>
        <taxon>Pseudomonadati</taxon>
        <taxon>Pseudomonadota</taxon>
        <taxon>Betaproteobacteria</taxon>
        <taxon>Burkholderiales</taxon>
        <taxon>Burkholderiaceae</taxon>
        <taxon>Paraburkholderia</taxon>
    </lineage>
</organism>
<reference evidence="1 2" key="1">
    <citation type="submission" date="2018-01" db="EMBL/GenBank/DDBJ databases">
        <title>Genomic Encyclopedia of Type Strains, Phase III (KMG-III): the genomes of soil and plant-associated and newly described type strains.</title>
        <authorList>
            <person name="Whitman W."/>
        </authorList>
    </citation>
    <scope>NUCLEOTIDE SEQUENCE [LARGE SCALE GENOMIC DNA]</scope>
    <source>
        <strain evidence="1 2">JCM 18070</strain>
    </source>
</reference>
<dbReference type="Proteomes" id="UP000237381">
    <property type="component" value="Unassembled WGS sequence"/>
</dbReference>
<evidence type="ECO:0008006" key="3">
    <source>
        <dbReference type="Google" id="ProtNLM"/>
    </source>
</evidence>
<proteinExistence type="predicted"/>
<dbReference type="AlphaFoldDB" id="A0A2S4MK26"/>
<evidence type="ECO:0000313" key="2">
    <source>
        <dbReference type="Proteomes" id="UP000237381"/>
    </source>
</evidence>
<protein>
    <recommendedName>
        <fullName evidence="3">Phasin protein</fullName>
    </recommendedName>
</protein>
<dbReference type="OrthoDB" id="9088547at2"/>
<name>A0A2S4MK26_9BURK</name>
<accession>A0A2S4MK26</accession>
<gene>
    <name evidence="1" type="ORF">B0G62_102632</name>
</gene>
<keyword evidence="2" id="KW-1185">Reference proteome</keyword>